<dbReference type="OrthoDB" id="9789573at2"/>
<proteinExistence type="predicted"/>
<dbReference type="Pfam" id="PF12146">
    <property type="entry name" value="Hydrolase_4"/>
    <property type="match status" value="1"/>
</dbReference>
<dbReference type="AlphaFoldDB" id="A0A4R6HQH1"/>
<dbReference type="InterPro" id="IPR029058">
    <property type="entry name" value="AB_hydrolase_fold"/>
</dbReference>
<protein>
    <submittedName>
        <fullName evidence="2">Putative redox protein</fullName>
    </submittedName>
</protein>
<dbReference type="EMBL" id="SNWH01000005">
    <property type="protein sequence ID" value="TDO10611.1"/>
    <property type="molecule type" value="Genomic_DNA"/>
</dbReference>
<organism evidence="2 3">
    <name type="scientific">Halomonas ventosae</name>
    <dbReference type="NCBI Taxonomy" id="229007"/>
    <lineage>
        <taxon>Bacteria</taxon>
        <taxon>Pseudomonadati</taxon>
        <taxon>Pseudomonadota</taxon>
        <taxon>Gammaproteobacteria</taxon>
        <taxon>Oceanospirillales</taxon>
        <taxon>Halomonadaceae</taxon>
        <taxon>Halomonas</taxon>
    </lineage>
</organism>
<dbReference type="Proteomes" id="UP000295150">
    <property type="component" value="Unassembled WGS sequence"/>
</dbReference>
<evidence type="ECO:0000313" key="3">
    <source>
        <dbReference type="Proteomes" id="UP000295150"/>
    </source>
</evidence>
<gene>
    <name evidence="2" type="ORF">DFO68_105136</name>
</gene>
<sequence length="405" mass="43630">MHSERIEFSGHEGSALAARLDLPEGPVRATALFAHCFTCSKDIPAARRIAGRLAARGIAVLRFDFTGLGHSGGEFANTGFSSNVADLVKAAEYLEGRDMAPQLLIGHSLGGAAAIKVAAEIPGLKALVTIAAPADPEHVLKNFGDTLEEIRDKGTAEVSLAGRRFEIRREFIEDIEASSLDAALPRLGAALLVLHSPIDSLVDIDNAATIFQAAKHPKSFVTLDDADHLISREADAEYAADVIVSWSSRYLELAAEPTPEAVPEGLVRVAEADPEGLRQDVVVGGKHSLVVDEPENMGGSDLGPTPYQLLSAGLGACTAMTIRLYARHKKIPLEHVDVEVSHNKAHGEECEHCEETPDEVDVFRRQIRLEGELTEEQRERLLAIADKCPVHRTLHEKAVIETALA</sequence>
<dbReference type="SUPFAM" id="SSF53474">
    <property type="entry name" value="alpha/beta-Hydrolases"/>
    <property type="match status" value="1"/>
</dbReference>
<dbReference type="Pfam" id="PF02566">
    <property type="entry name" value="OsmC"/>
    <property type="match status" value="1"/>
</dbReference>
<reference evidence="2 3" key="1">
    <citation type="submission" date="2019-03" db="EMBL/GenBank/DDBJ databases">
        <title>Freshwater and sediment microbial communities from various areas in North America, analyzing microbe dynamics in response to fracking.</title>
        <authorList>
            <person name="Lamendella R."/>
        </authorList>
    </citation>
    <scope>NUCLEOTIDE SEQUENCE [LARGE SCALE GENOMIC DNA]</scope>
    <source>
        <strain evidence="2 3">1_TX</strain>
    </source>
</reference>
<dbReference type="PANTHER" id="PTHR39624">
    <property type="entry name" value="PROTEIN INVOLVED IN RIMO-MEDIATED BETA-METHYLTHIOLATION OF RIBOSOMAL PROTEIN S12 YCAO"/>
    <property type="match status" value="1"/>
</dbReference>
<evidence type="ECO:0000313" key="2">
    <source>
        <dbReference type="EMBL" id="TDO10611.1"/>
    </source>
</evidence>
<dbReference type="InterPro" id="IPR022742">
    <property type="entry name" value="Hydrolase_4"/>
</dbReference>
<feature type="domain" description="Serine aminopeptidase S33" evidence="1">
    <location>
        <begin position="47"/>
        <end position="138"/>
    </location>
</feature>
<keyword evidence="3" id="KW-1185">Reference proteome</keyword>
<dbReference type="Gene3D" id="3.40.50.1820">
    <property type="entry name" value="alpha/beta hydrolase"/>
    <property type="match status" value="1"/>
</dbReference>
<dbReference type="Gene3D" id="3.30.300.20">
    <property type="match status" value="1"/>
</dbReference>
<comment type="caution">
    <text evidence="2">The sequence shown here is derived from an EMBL/GenBank/DDBJ whole genome shotgun (WGS) entry which is preliminary data.</text>
</comment>
<name>A0A4R6HQH1_9GAMM</name>
<dbReference type="InterPro" id="IPR003718">
    <property type="entry name" value="OsmC/Ohr_fam"/>
</dbReference>
<accession>A0A4R6HQH1</accession>
<evidence type="ECO:0000259" key="1">
    <source>
        <dbReference type="Pfam" id="PF12146"/>
    </source>
</evidence>
<dbReference type="InterPro" id="IPR036102">
    <property type="entry name" value="OsmC/Ohrsf"/>
</dbReference>
<dbReference type="PANTHER" id="PTHR39624:SF2">
    <property type="entry name" value="OSMC-LIKE PROTEIN"/>
    <property type="match status" value="1"/>
</dbReference>
<dbReference type="InterPro" id="IPR015946">
    <property type="entry name" value="KH_dom-like_a/b"/>
</dbReference>
<dbReference type="SUPFAM" id="SSF82784">
    <property type="entry name" value="OsmC-like"/>
    <property type="match status" value="1"/>
</dbReference>
<dbReference type="RefSeq" id="WP_133482755.1">
    <property type="nucleotide sequence ID" value="NZ_SNWH01000005.1"/>
</dbReference>